<name>A0A5J6VKK0_9VIRU</name>
<organism evidence="1">
    <name type="scientific">Megaviridae environmental sample</name>
    <dbReference type="NCBI Taxonomy" id="1737588"/>
    <lineage>
        <taxon>Viruses</taxon>
        <taxon>Varidnaviria</taxon>
        <taxon>Bamfordvirae</taxon>
        <taxon>Nucleocytoviricota</taxon>
        <taxon>Megaviricetes</taxon>
        <taxon>Imitervirales</taxon>
        <taxon>Mimiviridae</taxon>
        <taxon>environmental samples</taxon>
    </lineage>
</organism>
<sequence length="320" mass="38001">MSYQNESSDNYTRKINALIVGTGESSNCLYSEFDWFPTNFYKNGRVVNHVILLLKKYVYSIQSMTLRELGEFNKHYDECYINAMLDKYIFIDFLEWIQDNVHLDILYYKSDDVNNEYPTISRFDVPDKFQSVFEYQTDTDLSTFNNRVDMFRVIQTLFQDTTHIDYTTLDMYKLKTYTDEHIKENERVCNELSLNQITLKNHIYMDFLDFIKQNSYKYDIIYFFGCTHPSFVLDDSLSYKTNLKKSLHSNGKIVYSDGWSDNTDDSGKIYKNKTSVFGFKECSKIVNDNIDMVTRTVDTIFTKKRPLKSSNSNIFYYIIE</sequence>
<accession>A0A5J6VKK0</accession>
<protein>
    <submittedName>
        <fullName evidence="1">Uncharacterized protein</fullName>
    </submittedName>
</protein>
<proteinExistence type="predicted"/>
<dbReference type="EMBL" id="MN448287">
    <property type="protein sequence ID" value="QFG74423.1"/>
    <property type="molecule type" value="Genomic_DNA"/>
</dbReference>
<evidence type="ECO:0000313" key="1">
    <source>
        <dbReference type="EMBL" id="QFG74423.1"/>
    </source>
</evidence>
<reference evidence="1" key="1">
    <citation type="journal article" date="2019" name="Philos. Trans. R. Soc. Lond., B, Biol. Sci.">
        <title>Targeted metagenomic recovery of four divergent viruses reveals shared and distinctive characteristics of giant viruses of marine eukaryotes.</title>
        <authorList>
            <person name="Needham D.M."/>
            <person name="Poirier C."/>
            <person name="Hehenberger E."/>
            <person name="Jimenez V."/>
            <person name="Swalwell J.E."/>
            <person name="Santoro A.E."/>
            <person name="Worden A.Z."/>
        </authorList>
    </citation>
    <scope>NUCLEOTIDE SEQUENCE</scope>
    <source>
        <strain evidence="1">MPacV-611</strain>
    </source>
</reference>